<reference evidence="1" key="2">
    <citation type="submission" date="2025-08" db="UniProtKB">
        <authorList>
            <consortium name="Ensembl"/>
        </authorList>
    </citation>
    <scope>IDENTIFICATION</scope>
</reference>
<reference evidence="1" key="3">
    <citation type="submission" date="2025-09" db="UniProtKB">
        <authorList>
            <consortium name="Ensembl"/>
        </authorList>
    </citation>
    <scope>IDENTIFICATION</scope>
</reference>
<organism evidence="1 2">
    <name type="scientific">Cairina moschata</name>
    <name type="common">Muscovy duck</name>
    <dbReference type="NCBI Taxonomy" id="8855"/>
    <lineage>
        <taxon>Eukaryota</taxon>
        <taxon>Metazoa</taxon>
        <taxon>Chordata</taxon>
        <taxon>Craniata</taxon>
        <taxon>Vertebrata</taxon>
        <taxon>Euteleostomi</taxon>
        <taxon>Archelosauria</taxon>
        <taxon>Archosauria</taxon>
        <taxon>Dinosauria</taxon>
        <taxon>Saurischia</taxon>
        <taxon>Theropoda</taxon>
        <taxon>Coelurosauria</taxon>
        <taxon>Aves</taxon>
        <taxon>Neognathae</taxon>
        <taxon>Galloanserae</taxon>
        <taxon>Anseriformes</taxon>
        <taxon>Anatidae</taxon>
        <taxon>Anatinae</taxon>
        <taxon>Cairina</taxon>
    </lineage>
</organism>
<accession>A0A8C3GPN4</accession>
<evidence type="ECO:0000313" key="2">
    <source>
        <dbReference type="Proteomes" id="UP000694556"/>
    </source>
</evidence>
<evidence type="ECO:0000313" key="1">
    <source>
        <dbReference type="Ensembl" id="ENSCMMP00000025177.1"/>
    </source>
</evidence>
<name>A0A8C3GPN4_CAIMO</name>
<dbReference type="AlphaFoldDB" id="A0A8C3GPN4"/>
<keyword evidence="2" id="KW-1185">Reference proteome</keyword>
<sequence>GLLPAAAKCVFSSWRCCFLSHKDISPCCHLPCDAEGFLASNSLKSFVFPGCQDCCRHQCSSPGTVLQEITSSWWRGIMLAKMVGIYEMKYLSGIVFRDNFAPKYMCATPFNITREKKHFSDRRISPSII</sequence>
<proteinExistence type="predicted"/>
<dbReference type="Proteomes" id="UP000694556">
    <property type="component" value="Chromosome 2"/>
</dbReference>
<protein>
    <submittedName>
        <fullName evidence="1">Uncharacterized protein</fullName>
    </submittedName>
</protein>
<reference evidence="1" key="1">
    <citation type="submission" date="2018-09" db="EMBL/GenBank/DDBJ databases">
        <title>Common duck and Muscovy duck high density SNP chip.</title>
        <authorList>
            <person name="Vignal A."/>
            <person name="Thebault N."/>
            <person name="Warren W.C."/>
        </authorList>
    </citation>
    <scope>NUCLEOTIDE SEQUENCE [LARGE SCALE GENOMIC DNA]</scope>
</reference>
<dbReference type="Ensembl" id="ENSCMMT00000027532.1">
    <property type="protein sequence ID" value="ENSCMMP00000025177.1"/>
    <property type="gene ID" value="ENSCMMG00000015564.1"/>
</dbReference>